<protein>
    <submittedName>
        <fullName evidence="1">Uncharacterized protein</fullName>
    </submittedName>
</protein>
<sequence length="25" mass="2923">MHHNCPVCFEVNICCSQSSQKKRML</sequence>
<proteinExistence type="predicted"/>
<reference evidence="1" key="1">
    <citation type="submission" date="2014-09" db="EMBL/GenBank/DDBJ databases">
        <authorList>
            <person name="Magalhaes I.L.F."/>
            <person name="Oliveira U."/>
            <person name="Santos F.R."/>
            <person name="Vidigal T.H.D.A."/>
            <person name="Brescovit A.D."/>
            <person name="Santos A.J."/>
        </authorList>
    </citation>
    <scope>NUCLEOTIDE SEQUENCE</scope>
    <source>
        <tissue evidence="1">Shoot tissue taken approximately 20 cm above the soil surface</tissue>
    </source>
</reference>
<accession>A0A0A9DY48</accession>
<organism evidence="1">
    <name type="scientific">Arundo donax</name>
    <name type="common">Giant reed</name>
    <name type="synonym">Donax arundinaceus</name>
    <dbReference type="NCBI Taxonomy" id="35708"/>
    <lineage>
        <taxon>Eukaryota</taxon>
        <taxon>Viridiplantae</taxon>
        <taxon>Streptophyta</taxon>
        <taxon>Embryophyta</taxon>
        <taxon>Tracheophyta</taxon>
        <taxon>Spermatophyta</taxon>
        <taxon>Magnoliopsida</taxon>
        <taxon>Liliopsida</taxon>
        <taxon>Poales</taxon>
        <taxon>Poaceae</taxon>
        <taxon>PACMAD clade</taxon>
        <taxon>Arundinoideae</taxon>
        <taxon>Arundineae</taxon>
        <taxon>Arundo</taxon>
    </lineage>
</organism>
<dbReference type="EMBL" id="GBRH01206297">
    <property type="protein sequence ID" value="JAD91598.1"/>
    <property type="molecule type" value="Transcribed_RNA"/>
</dbReference>
<dbReference type="AlphaFoldDB" id="A0A0A9DY48"/>
<evidence type="ECO:0000313" key="1">
    <source>
        <dbReference type="EMBL" id="JAD91598.1"/>
    </source>
</evidence>
<reference evidence="1" key="2">
    <citation type="journal article" date="2015" name="Data Brief">
        <title>Shoot transcriptome of the giant reed, Arundo donax.</title>
        <authorList>
            <person name="Barrero R.A."/>
            <person name="Guerrero F.D."/>
            <person name="Moolhuijzen P."/>
            <person name="Goolsby J.A."/>
            <person name="Tidwell J."/>
            <person name="Bellgard S.E."/>
            <person name="Bellgard M.I."/>
        </authorList>
    </citation>
    <scope>NUCLEOTIDE SEQUENCE</scope>
    <source>
        <tissue evidence="1">Shoot tissue taken approximately 20 cm above the soil surface</tissue>
    </source>
</reference>
<name>A0A0A9DY48_ARUDO</name>